<dbReference type="Proteomes" id="UP001307168">
    <property type="component" value="Unassembled WGS sequence"/>
</dbReference>
<feature type="region of interest" description="Disordered" evidence="1">
    <location>
        <begin position="84"/>
        <end position="107"/>
    </location>
</feature>
<evidence type="ECO:0008006" key="4">
    <source>
        <dbReference type="Google" id="ProtNLM"/>
    </source>
</evidence>
<keyword evidence="3" id="KW-1185">Reference proteome</keyword>
<evidence type="ECO:0000313" key="3">
    <source>
        <dbReference type="Proteomes" id="UP001307168"/>
    </source>
</evidence>
<dbReference type="RefSeq" id="WP_367407479.1">
    <property type="nucleotide sequence ID" value="NZ_JARNBH010000019.1"/>
</dbReference>
<comment type="caution">
    <text evidence="2">The sequence shown here is derived from an EMBL/GenBank/DDBJ whole genome shotgun (WGS) entry which is preliminary data.</text>
</comment>
<sequence length="139" mass="15706">MRKSPVLIVLIICSLFIGSKETVSINHNYKFYGEGTHWKATLNLIGRGSASSHYDEHQKDFVLEYKGEYSEISNSIVNYSYKSSGGEEGGFESPPGTKYIRTNEEGNGGDIQRKKEVIKVIVKWNGKEEIIPMKIQNDK</sequence>
<dbReference type="EMBL" id="JARNBH010000019">
    <property type="protein sequence ID" value="MEC0275251.1"/>
    <property type="molecule type" value="Genomic_DNA"/>
</dbReference>
<evidence type="ECO:0000256" key="1">
    <source>
        <dbReference type="SAM" id="MobiDB-lite"/>
    </source>
</evidence>
<reference evidence="2 3" key="1">
    <citation type="submission" date="2023-03" db="EMBL/GenBank/DDBJ databases">
        <title>Bacillus Genome Sequencing.</title>
        <authorList>
            <person name="Dunlap C."/>
        </authorList>
    </citation>
    <scope>NUCLEOTIDE SEQUENCE [LARGE SCALE GENOMIC DNA]</scope>
    <source>
        <strain evidence="2 3">B-41290</strain>
    </source>
</reference>
<proteinExistence type="predicted"/>
<dbReference type="AlphaFoldDB" id="A0AAW9NBL4"/>
<protein>
    <recommendedName>
        <fullName evidence="4">DUF4944 domain-containing protein</fullName>
    </recommendedName>
</protein>
<gene>
    <name evidence="2" type="ORF">P4706_19545</name>
</gene>
<evidence type="ECO:0000313" key="2">
    <source>
        <dbReference type="EMBL" id="MEC0275251.1"/>
    </source>
</evidence>
<accession>A0AAW9NBL4</accession>
<name>A0AAW9NBL4_9BACI</name>
<organism evidence="2 3">
    <name type="scientific">Peribacillus castrilensis</name>
    <dbReference type="NCBI Taxonomy" id="2897690"/>
    <lineage>
        <taxon>Bacteria</taxon>
        <taxon>Bacillati</taxon>
        <taxon>Bacillota</taxon>
        <taxon>Bacilli</taxon>
        <taxon>Bacillales</taxon>
        <taxon>Bacillaceae</taxon>
        <taxon>Peribacillus</taxon>
    </lineage>
</organism>